<accession>A0A6I4IGV8</accession>
<dbReference type="Proteomes" id="UP000434850">
    <property type="component" value="Unassembled WGS sequence"/>
</dbReference>
<feature type="signal peptide" evidence="1">
    <location>
        <begin position="1"/>
        <end position="22"/>
    </location>
</feature>
<evidence type="ECO:0000313" key="3">
    <source>
        <dbReference type="Proteomes" id="UP000434850"/>
    </source>
</evidence>
<sequence length="246" mass="27763">MKFSLSILIAMCSALLSFGQHQKLFDVEEVILTDTIEQKKIANLLKEKPVLFEDEKYVVRRTCSGEWGGSVYFRNKITKVERSCSATCAVTILKAENKYLVVNSLAHMSGFTSVVEVKNPELLTVFKLPSPRSKNGKKQIRYVGDDESKSLKGTKTLVDTIGITTLAAFAYQKQPFYIISGNEGTYVAKIENKHFVNIDKISDKRIWTYETMLTKPNGNFQALFTGFKSGGYIDVAKNHIKIVYFK</sequence>
<dbReference type="OrthoDB" id="1490226at2"/>
<keyword evidence="3" id="KW-1185">Reference proteome</keyword>
<dbReference type="RefSeq" id="WP_157543150.1">
    <property type="nucleotide sequence ID" value="NZ_WQLA01000007.1"/>
</dbReference>
<evidence type="ECO:0000256" key="1">
    <source>
        <dbReference type="SAM" id="SignalP"/>
    </source>
</evidence>
<organism evidence="2 3">
    <name type="scientific">Mucilaginibacter aquatilis</name>
    <dbReference type="NCBI Taxonomy" id="1517760"/>
    <lineage>
        <taxon>Bacteria</taxon>
        <taxon>Pseudomonadati</taxon>
        <taxon>Bacteroidota</taxon>
        <taxon>Sphingobacteriia</taxon>
        <taxon>Sphingobacteriales</taxon>
        <taxon>Sphingobacteriaceae</taxon>
        <taxon>Mucilaginibacter</taxon>
    </lineage>
</organism>
<gene>
    <name evidence="2" type="ORF">GO816_17015</name>
</gene>
<reference evidence="2 3" key="1">
    <citation type="submission" date="2019-12" db="EMBL/GenBank/DDBJ databases">
        <title>Mucilaginibacter sp. HME9299 genome sequencing and assembly.</title>
        <authorList>
            <person name="Kang H."/>
            <person name="Kim H."/>
            <person name="Joh K."/>
        </authorList>
    </citation>
    <scope>NUCLEOTIDE SEQUENCE [LARGE SCALE GENOMIC DNA]</scope>
    <source>
        <strain evidence="2 3">HME9299</strain>
    </source>
</reference>
<evidence type="ECO:0000313" key="2">
    <source>
        <dbReference type="EMBL" id="MVN92838.1"/>
    </source>
</evidence>
<name>A0A6I4IGV8_9SPHI</name>
<feature type="chain" id="PRO_5026088823" evidence="1">
    <location>
        <begin position="23"/>
        <end position="246"/>
    </location>
</feature>
<proteinExistence type="predicted"/>
<protein>
    <submittedName>
        <fullName evidence="2">Uncharacterized protein</fullName>
    </submittedName>
</protein>
<dbReference type="AlphaFoldDB" id="A0A6I4IGV8"/>
<dbReference type="EMBL" id="WQLA01000007">
    <property type="protein sequence ID" value="MVN92838.1"/>
    <property type="molecule type" value="Genomic_DNA"/>
</dbReference>
<keyword evidence="1" id="KW-0732">Signal</keyword>
<comment type="caution">
    <text evidence="2">The sequence shown here is derived from an EMBL/GenBank/DDBJ whole genome shotgun (WGS) entry which is preliminary data.</text>
</comment>